<organism evidence="1 2">
    <name type="scientific">Eubacterium aggregans</name>
    <dbReference type="NCBI Taxonomy" id="81409"/>
    <lineage>
        <taxon>Bacteria</taxon>
        <taxon>Bacillati</taxon>
        <taxon>Bacillota</taxon>
        <taxon>Clostridia</taxon>
        <taxon>Eubacteriales</taxon>
        <taxon>Eubacteriaceae</taxon>
        <taxon>Eubacterium</taxon>
    </lineage>
</organism>
<name>A0A1H3YUD2_9FIRM</name>
<dbReference type="SUPFAM" id="SSF52402">
    <property type="entry name" value="Adenine nucleotide alpha hydrolases-like"/>
    <property type="match status" value="1"/>
</dbReference>
<sequence length="326" mass="37077">MNEQEFRQKQSLPYEAKLKHAEQRAWEFYDAVDSCHVSVGGLDSITLLLWLRSIGIDVPAISVSQLEDKSIQEIHKDLGIVPLKAIKSKATVLKEFGFPVISKQVAGKIALLQNPTDKNKTVRNAIITGDCGKQGGYRKGTRMRLPQKWLNLFGGPENDKYGTDYQTAPFLVSNKCCYYLKEKPCNDWARIHKSSPYLGLMASEGGQREMALVRNGCNYYGKTVTRSAPFAIFSRQDLLQLALDLEVPVPKIYGEIVRDPDGTLRTTRAQRTGCSMCGFGIHLEKRPHRFDRLREDNPKEWHYWMYDVGWGEVLDYIGVGWEDIPK</sequence>
<dbReference type="OrthoDB" id="9774475at2"/>
<dbReference type="RefSeq" id="WP_090305214.1">
    <property type="nucleotide sequence ID" value="NZ_FNRK01000004.1"/>
</dbReference>
<evidence type="ECO:0008006" key="3">
    <source>
        <dbReference type="Google" id="ProtNLM"/>
    </source>
</evidence>
<gene>
    <name evidence="1" type="ORF">SAMN04515656_104117</name>
</gene>
<reference evidence="1 2" key="1">
    <citation type="submission" date="2016-10" db="EMBL/GenBank/DDBJ databases">
        <authorList>
            <person name="de Groot N.N."/>
        </authorList>
    </citation>
    <scope>NUCLEOTIDE SEQUENCE [LARGE SCALE GENOMIC DNA]</scope>
    <source>
        <strain evidence="1 2">SR12</strain>
    </source>
</reference>
<dbReference type="STRING" id="81409.SAMN04515656_104117"/>
<evidence type="ECO:0000313" key="2">
    <source>
        <dbReference type="Proteomes" id="UP000199394"/>
    </source>
</evidence>
<dbReference type="Gene3D" id="3.40.50.620">
    <property type="entry name" value="HUPs"/>
    <property type="match status" value="1"/>
</dbReference>
<protein>
    <recommendedName>
        <fullName evidence="3">Phosphoadenosine phosphosulfate reductase family protein</fullName>
    </recommendedName>
</protein>
<dbReference type="AlphaFoldDB" id="A0A1H3YUD2"/>
<keyword evidence="2" id="KW-1185">Reference proteome</keyword>
<accession>A0A1H3YUD2</accession>
<dbReference type="Proteomes" id="UP000199394">
    <property type="component" value="Unassembled WGS sequence"/>
</dbReference>
<dbReference type="InterPro" id="IPR014729">
    <property type="entry name" value="Rossmann-like_a/b/a_fold"/>
</dbReference>
<dbReference type="EMBL" id="FNRK01000004">
    <property type="protein sequence ID" value="SEA15126.1"/>
    <property type="molecule type" value="Genomic_DNA"/>
</dbReference>
<evidence type="ECO:0000313" key="1">
    <source>
        <dbReference type="EMBL" id="SEA15126.1"/>
    </source>
</evidence>
<proteinExistence type="predicted"/>